<sequence>MCPSIALALALVAAAPLPSTTPASSAGLEVRVDPRFEILSVVFRLAGFREYSESGLPDYAAAVDAHFGPFRDHPAVRTARALRQRVGYDAIPSLAVRVKDARGFEPIRPLDEPGLGLDRRWDPPATVAFLEEVAAFAQASGAEDFLRGQGPYHALIEASARDVLVSHLDLSWFDRTFGAGSRPEVTLVVAPLNGPNNYSSWLEDGPRNSRHLFAFVGPALAKKGEPPSFRPGQLGIAVHELLHSYVNPWAERHLGDLEPAALALDAPVAQRMRLQHYTTHTVLIESIVRAFTIRYLRELGSEEQARAAEVGEEQIGFYWVPDLVRLLDSYALDRMTYPNLDAFTPRIVAALDLWGAQATARYTACEASRRARTAGLFTGGPGVVSTEPTNSARNVDPATTEVRVVFDRRMKPIMAMMPTDAAFPELVPGAKPSWSEDGRVLAFRARLQPGRTYGFTLNDPDFYPMQDAGGVPLTPTTIRFSTCAARSPSPTP</sequence>
<dbReference type="Pfam" id="PF16286">
    <property type="entry name" value="DUF4932"/>
    <property type="match status" value="1"/>
</dbReference>
<keyword evidence="3" id="KW-1185">Reference proteome</keyword>
<protein>
    <recommendedName>
        <fullName evidence="4">SbsA Ig-like domain-containing protein</fullName>
    </recommendedName>
</protein>
<evidence type="ECO:0000313" key="3">
    <source>
        <dbReference type="Proteomes" id="UP001162891"/>
    </source>
</evidence>
<dbReference type="Proteomes" id="UP001162891">
    <property type="component" value="Chromosome"/>
</dbReference>
<evidence type="ECO:0008006" key="4">
    <source>
        <dbReference type="Google" id="ProtNLM"/>
    </source>
</evidence>
<gene>
    <name evidence="2" type="ORF">AMOR_05800</name>
</gene>
<feature type="signal peptide" evidence="1">
    <location>
        <begin position="1"/>
        <end position="25"/>
    </location>
</feature>
<evidence type="ECO:0000256" key="1">
    <source>
        <dbReference type="SAM" id="SignalP"/>
    </source>
</evidence>
<reference evidence="3" key="1">
    <citation type="journal article" date="2022" name="Int. J. Syst. Evol. Microbiol.">
        <title>Anaeromyxobacter oryzae sp. nov., Anaeromyxobacter diazotrophicus sp. nov. and Anaeromyxobacter paludicola sp. nov., isolated from paddy soils.</title>
        <authorList>
            <person name="Itoh H."/>
            <person name="Xu Z."/>
            <person name="Mise K."/>
            <person name="Masuda Y."/>
            <person name="Ushijima N."/>
            <person name="Hayakawa C."/>
            <person name="Shiratori Y."/>
            <person name="Senoo K."/>
        </authorList>
    </citation>
    <scope>NUCLEOTIDE SEQUENCE [LARGE SCALE GENOMIC DNA]</scope>
    <source>
        <strain evidence="3">Red232</strain>
    </source>
</reference>
<name>A0ABM7WQ36_9BACT</name>
<organism evidence="2 3">
    <name type="scientific">Anaeromyxobacter oryzae</name>
    <dbReference type="NCBI Taxonomy" id="2918170"/>
    <lineage>
        <taxon>Bacteria</taxon>
        <taxon>Pseudomonadati</taxon>
        <taxon>Myxococcota</taxon>
        <taxon>Myxococcia</taxon>
        <taxon>Myxococcales</taxon>
        <taxon>Cystobacterineae</taxon>
        <taxon>Anaeromyxobacteraceae</taxon>
        <taxon>Anaeromyxobacter</taxon>
    </lineage>
</organism>
<keyword evidence="1" id="KW-0732">Signal</keyword>
<dbReference type="EMBL" id="AP025591">
    <property type="protein sequence ID" value="BDG01584.1"/>
    <property type="molecule type" value="Genomic_DNA"/>
</dbReference>
<evidence type="ECO:0000313" key="2">
    <source>
        <dbReference type="EMBL" id="BDG01584.1"/>
    </source>
</evidence>
<dbReference type="InterPro" id="IPR032560">
    <property type="entry name" value="DUF4932"/>
</dbReference>
<dbReference type="RefSeq" id="WP_248358254.1">
    <property type="nucleotide sequence ID" value="NZ_AP025591.1"/>
</dbReference>
<proteinExistence type="predicted"/>
<feature type="chain" id="PRO_5045199680" description="SbsA Ig-like domain-containing protein" evidence="1">
    <location>
        <begin position="26"/>
        <end position="492"/>
    </location>
</feature>
<accession>A0ABM7WQ36</accession>